<sequence>MKRVGIFVLLLPLALAAYQYEPVLLETQAKLVPRFLRMSTGVTNNVEGRLAICVVYDEGEGEVADAFASMVRTAYPDGWKGERIWIVKSRYGSLEQRCARSELLFLLNAEEPNIRRAVSFATAKRKLTVSYENRYLEDGVLISLHVGRSVRPYLNLSQAKEAGIHFSSGLKRISKLLEPPRGKR</sequence>
<dbReference type="Pfam" id="PF13689">
    <property type="entry name" value="DUF4154"/>
    <property type="match status" value="1"/>
</dbReference>
<dbReference type="InterPro" id="IPR025293">
    <property type="entry name" value="YfiR/HmsC-like"/>
</dbReference>
<organism evidence="1 2">
    <name type="scientific">Sulfurimonas diazotrophicus</name>
    <dbReference type="NCBI Taxonomy" id="3131939"/>
    <lineage>
        <taxon>Bacteria</taxon>
        <taxon>Pseudomonadati</taxon>
        <taxon>Campylobacterota</taxon>
        <taxon>Epsilonproteobacteria</taxon>
        <taxon>Campylobacterales</taxon>
        <taxon>Sulfurimonadaceae</taxon>
        <taxon>Sulfurimonas</taxon>
    </lineage>
</organism>
<dbReference type="EMBL" id="CP147920">
    <property type="protein sequence ID" value="XAU15452.1"/>
    <property type="molecule type" value="Genomic_DNA"/>
</dbReference>
<evidence type="ECO:0000313" key="2">
    <source>
        <dbReference type="Proteomes" id="UP001447842"/>
    </source>
</evidence>
<proteinExistence type="predicted"/>
<dbReference type="RefSeq" id="WP_345970537.1">
    <property type="nucleotide sequence ID" value="NZ_CP147920.1"/>
</dbReference>
<protein>
    <submittedName>
        <fullName evidence="1">YfiR/HmsC family protein</fullName>
    </submittedName>
</protein>
<gene>
    <name evidence="1" type="ORF">WCY31_01830</name>
</gene>
<accession>A0ABZ3HA99</accession>
<keyword evidence="2" id="KW-1185">Reference proteome</keyword>
<evidence type="ECO:0000313" key="1">
    <source>
        <dbReference type="EMBL" id="XAU15452.1"/>
    </source>
</evidence>
<reference evidence="1 2" key="1">
    <citation type="submission" date="2024-03" db="EMBL/GenBank/DDBJ databases">
        <title>Sulfurimonas sp. HSL3-1.</title>
        <authorList>
            <person name="Wang S."/>
        </authorList>
    </citation>
    <scope>NUCLEOTIDE SEQUENCE [LARGE SCALE GENOMIC DNA]</scope>
    <source>
        <strain evidence="1 2">HSL3-1</strain>
    </source>
</reference>
<dbReference type="Proteomes" id="UP001447842">
    <property type="component" value="Chromosome"/>
</dbReference>
<name>A0ABZ3HA99_9BACT</name>